<evidence type="ECO:0000313" key="4">
    <source>
        <dbReference type="Proteomes" id="UP000316905"/>
    </source>
</evidence>
<dbReference type="EMBL" id="VLKY01000015">
    <property type="protein sequence ID" value="TWI50475.1"/>
    <property type="molecule type" value="Genomic_DNA"/>
</dbReference>
<dbReference type="Gene3D" id="3.10.350.10">
    <property type="entry name" value="LysM domain"/>
    <property type="match status" value="1"/>
</dbReference>
<organism evidence="3 4">
    <name type="scientific">Pseudomonas duriflava</name>
    <dbReference type="NCBI Taxonomy" id="459528"/>
    <lineage>
        <taxon>Bacteria</taxon>
        <taxon>Pseudomonadati</taxon>
        <taxon>Pseudomonadota</taxon>
        <taxon>Gammaproteobacteria</taxon>
        <taxon>Pseudomonadales</taxon>
        <taxon>Pseudomonadaceae</taxon>
        <taxon>Pseudomonas</taxon>
    </lineage>
</organism>
<accession>A0A562Q1A8</accession>
<dbReference type="InterPro" id="IPR036779">
    <property type="entry name" value="LysM_dom_sf"/>
</dbReference>
<feature type="domain" description="FimV N-terminal" evidence="2">
    <location>
        <begin position="31"/>
        <end position="137"/>
    </location>
</feature>
<comment type="caution">
    <text evidence="3">The sequence shown here is derived from an EMBL/GenBank/DDBJ whole genome shotgun (WGS) entry which is preliminary data.</text>
</comment>
<dbReference type="NCBIfam" id="TIGR03504">
    <property type="entry name" value="FimV_Cterm"/>
    <property type="match status" value="1"/>
</dbReference>
<gene>
    <name evidence="3" type="ORF">IQ22_03869</name>
</gene>
<dbReference type="RefSeq" id="WP_145144838.1">
    <property type="nucleotide sequence ID" value="NZ_VLKY01000015.1"/>
</dbReference>
<evidence type="ECO:0000313" key="3">
    <source>
        <dbReference type="EMBL" id="TWI50475.1"/>
    </source>
</evidence>
<name>A0A562Q1A8_9PSED</name>
<evidence type="ECO:0000259" key="2">
    <source>
        <dbReference type="Pfam" id="PF25800"/>
    </source>
</evidence>
<dbReference type="InterPro" id="IPR020011">
    <property type="entry name" value="FimV_C"/>
</dbReference>
<feature type="compositionally biased region" description="Polar residues" evidence="1">
    <location>
        <begin position="412"/>
        <end position="424"/>
    </location>
</feature>
<keyword evidence="4" id="KW-1185">Reference proteome</keyword>
<dbReference type="InterPro" id="IPR057840">
    <property type="entry name" value="FimV_N"/>
</dbReference>
<dbReference type="InterPro" id="IPR038440">
    <property type="entry name" value="FimV_C_sf"/>
</dbReference>
<dbReference type="NCBIfam" id="TIGR03505">
    <property type="entry name" value="FimV_core"/>
    <property type="match status" value="1"/>
</dbReference>
<evidence type="ECO:0000256" key="1">
    <source>
        <dbReference type="SAM" id="MobiDB-lite"/>
    </source>
</evidence>
<sequence length="776" mass="83594">MARKNSNRYRFVIAFLALLLGVGTETAYAVALGDISLQSALNQPLNAKIELINAGPLEESDFRVGLASNDEFAQAGVDRTQFLSDLSFTPVIQSGGKSYIRVTSRRPVNEPYLSFLVRFEMPTGRQLREFTVLVDPPGYRDPGMANATSPAVAAFSEPARSTMSGDPVRTRPAVAAPVPRPDLQAGSDVYRTVANDNLWAIAQELTRQSPNLSSVRQTMEDLFALNPTAFVGGDMERLKAGQVLRLPAEFSRLSVPVVSEDHAQDTGTVVGAPSSLGVEGSPETVSAAPASAAPDADVAGERESASLVNNQSLLRMAEMQTQLEQLQARLDQTIREKDAQIAALQSEVAQLQRGGGAGDADPLSGSSDALESSGVASGRQAPSVESSTAVVSPVAQDSVQASKPAEQVDIAPTQSISSAPVTEESQTRKEENISTSFPWLWLIPVAALLVAIVIAWKRRLEEQARELKEDIGGTEYPTLAERQPVAFDEPTLARPVPLAEPAVAATQPPTTSASVPISLAAQAADEYLGRAEIYIAYGRYNQAREVLEEGVLEQPGRLDIRMALLQVLAALGERKLFAVQEAAILEMGGDAHAIDQLKALLPAMAQELPEEKHEEALLDDSFELPDELSEWTPKLDLGADELTPTIADIENFDLDLQDLSFDDAIALTELLDAEQGHEKAKPAQATIEDELPYTLGELPSVDELDMTLDEHFASQSLADSIHDGFADYKDHPLLDQAKTCMEQGNMRAASAILQRILNEGDESQRHQAEVLLARIA</sequence>
<dbReference type="AlphaFoldDB" id="A0A562Q1A8"/>
<dbReference type="InterPro" id="IPR020012">
    <property type="entry name" value="LysM_FimV"/>
</dbReference>
<feature type="compositionally biased region" description="Low complexity" evidence="1">
    <location>
        <begin position="285"/>
        <end position="297"/>
    </location>
</feature>
<protein>
    <submittedName>
        <fullName evidence="3">Pilus assembly protein FimV</fullName>
    </submittedName>
</protein>
<proteinExistence type="predicted"/>
<dbReference type="Pfam" id="PF25800">
    <property type="entry name" value="FimV_N"/>
    <property type="match status" value="1"/>
</dbReference>
<dbReference type="Gene3D" id="1.20.58.2200">
    <property type="match status" value="1"/>
</dbReference>
<feature type="compositionally biased region" description="Polar residues" evidence="1">
    <location>
        <begin position="383"/>
        <end position="401"/>
    </location>
</feature>
<dbReference type="Proteomes" id="UP000316905">
    <property type="component" value="Unassembled WGS sequence"/>
</dbReference>
<feature type="region of interest" description="Disordered" evidence="1">
    <location>
        <begin position="273"/>
        <end position="302"/>
    </location>
</feature>
<reference evidence="3 4" key="1">
    <citation type="journal article" date="2015" name="Stand. Genomic Sci.">
        <title>Genomic Encyclopedia of Bacterial and Archaeal Type Strains, Phase III: the genomes of soil and plant-associated and newly described type strains.</title>
        <authorList>
            <person name="Whitman W.B."/>
            <person name="Woyke T."/>
            <person name="Klenk H.P."/>
            <person name="Zhou Y."/>
            <person name="Lilburn T.G."/>
            <person name="Beck B.J."/>
            <person name="De Vos P."/>
            <person name="Vandamme P."/>
            <person name="Eisen J.A."/>
            <person name="Garrity G."/>
            <person name="Hugenholtz P."/>
            <person name="Kyrpides N.C."/>
        </authorList>
    </citation>
    <scope>NUCLEOTIDE SEQUENCE [LARGE SCALE GENOMIC DNA]</scope>
    <source>
        <strain evidence="3 4">CGMCC 1.6858</strain>
    </source>
</reference>
<feature type="region of interest" description="Disordered" evidence="1">
    <location>
        <begin position="155"/>
        <end position="180"/>
    </location>
</feature>
<feature type="region of interest" description="Disordered" evidence="1">
    <location>
        <begin position="352"/>
        <end position="430"/>
    </location>
</feature>
<dbReference type="OrthoDB" id="5298707at2"/>